<gene>
    <name evidence="7" type="ORF">GR183_00255</name>
</gene>
<evidence type="ECO:0000256" key="1">
    <source>
        <dbReference type="ARBA" id="ARBA00010641"/>
    </source>
</evidence>
<dbReference type="InterPro" id="IPR007627">
    <property type="entry name" value="RNA_pol_sigma70_r2"/>
</dbReference>
<evidence type="ECO:0000256" key="4">
    <source>
        <dbReference type="ARBA" id="ARBA00023163"/>
    </source>
</evidence>
<dbReference type="AlphaFoldDB" id="A0A7X3LQN5"/>
<dbReference type="SUPFAM" id="SSF88659">
    <property type="entry name" value="Sigma3 and sigma4 domains of RNA polymerase sigma factors"/>
    <property type="match status" value="1"/>
</dbReference>
<dbReference type="GO" id="GO:0003677">
    <property type="term" value="F:DNA binding"/>
    <property type="evidence" value="ECO:0007669"/>
    <property type="project" value="InterPro"/>
</dbReference>
<keyword evidence="8" id="KW-1185">Reference proteome</keyword>
<dbReference type="GO" id="GO:0016987">
    <property type="term" value="F:sigma factor activity"/>
    <property type="evidence" value="ECO:0007669"/>
    <property type="project" value="UniProtKB-KW"/>
</dbReference>
<dbReference type="InterPro" id="IPR013325">
    <property type="entry name" value="RNA_pol_sigma_r2"/>
</dbReference>
<evidence type="ECO:0000259" key="5">
    <source>
        <dbReference type="Pfam" id="PF04542"/>
    </source>
</evidence>
<keyword evidence="4" id="KW-0804">Transcription</keyword>
<keyword evidence="3" id="KW-0731">Sigma factor</keyword>
<dbReference type="PANTHER" id="PTHR43133">
    <property type="entry name" value="RNA POLYMERASE ECF-TYPE SIGMA FACTO"/>
    <property type="match status" value="1"/>
</dbReference>
<dbReference type="GO" id="GO:0006352">
    <property type="term" value="P:DNA-templated transcription initiation"/>
    <property type="evidence" value="ECO:0007669"/>
    <property type="project" value="InterPro"/>
</dbReference>
<dbReference type="Gene3D" id="1.10.10.10">
    <property type="entry name" value="Winged helix-like DNA-binding domain superfamily/Winged helix DNA-binding domain"/>
    <property type="match status" value="1"/>
</dbReference>
<feature type="domain" description="RNA polymerase sigma-70 region 2" evidence="5">
    <location>
        <begin position="9"/>
        <end position="72"/>
    </location>
</feature>
<dbReference type="EMBL" id="WUMV01000001">
    <property type="protein sequence ID" value="MXN63320.1"/>
    <property type="molecule type" value="Genomic_DNA"/>
</dbReference>
<evidence type="ECO:0000313" key="7">
    <source>
        <dbReference type="EMBL" id="MXN63320.1"/>
    </source>
</evidence>
<keyword evidence="2" id="KW-0805">Transcription regulation</keyword>
<reference evidence="7 8" key="1">
    <citation type="submission" date="2019-12" db="EMBL/GenBank/DDBJ databases">
        <authorList>
            <person name="Li M."/>
        </authorList>
    </citation>
    <scope>NUCLEOTIDE SEQUENCE [LARGE SCALE GENOMIC DNA]</scope>
    <source>
        <strain evidence="7 8">GBMRC 2046</strain>
    </source>
</reference>
<dbReference type="Pfam" id="PF08281">
    <property type="entry name" value="Sigma70_r4_2"/>
    <property type="match status" value="1"/>
</dbReference>
<dbReference type="PANTHER" id="PTHR43133:SF25">
    <property type="entry name" value="RNA POLYMERASE SIGMA FACTOR RFAY-RELATED"/>
    <property type="match status" value="1"/>
</dbReference>
<evidence type="ECO:0000259" key="6">
    <source>
        <dbReference type="Pfam" id="PF08281"/>
    </source>
</evidence>
<evidence type="ECO:0000256" key="2">
    <source>
        <dbReference type="ARBA" id="ARBA00023015"/>
    </source>
</evidence>
<evidence type="ECO:0000256" key="3">
    <source>
        <dbReference type="ARBA" id="ARBA00023082"/>
    </source>
</evidence>
<dbReference type="Proteomes" id="UP000433101">
    <property type="component" value="Unassembled WGS sequence"/>
</dbReference>
<name>A0A7X3LQN5_9HYPH</name>
<dbReference type="RefSeq" id="WP_160773582.1">
    <property type="nucleotide sequence ID" value="NZ_WUMV01000001.1"/>
</dbReference>
<dbReference type="NCBIfam" id="TIGR02937">
    <property type="entry name" value="sigma70-ECF"/>
    <property type="match status" value="1"/>
</dbReference>
<comment type="similarity">
    <text evidence="1">Belongs to the sigma-70 factor family. ECF subfamily.</text>
</comment>
<dbReference type="InterPro" id="IPR013324">
    <property type="entry name" value="RNA_pol_sigma_r3/r4-like"/>
</dbReference>
<dbReference type="Pfam" id="PF04542">
    <property type="entry name" value="Sigma70_r2"/>
    <property type="match status" value="1"/>
</dbReference>
<dbReference type="InterPro" id="IPR014284">
    <property type="entry name" value="RNA_pol_sigma-70_dom"/>
</dbReference>
<evidence type="ECO:0000313" key="8">
    <source>
        <dbReference type="Proteomes" id="UP000433101"/>
    </source>
</evidence>
<dbReference type="Gene3D" id="1.10.1740.10">
    <property type="match status" value="1"/>
</dbReference>
<accession>A0A7X3LQN5</accession>
<feature type="domain" description="RNA polymerase sigma factor 70 region 4 type 2" evidence="6">
    <location>
        <begin position="100"/>
        <end position="151"/>
    </location>
</feature>
<organism evidence="7 8">
    <name type="scientific">Stappia sediminis</name>
    <dbReference type="NCBI Taxonomy" id="2692190"/>
    <lineage>
        <taxon>Bacteria</taxon>
        <taxon>Pseudomonadati</taxon>
        <taxon>Pseudomonadota</taxon>
        <taxon>Alphaproteobacteria</taxon>
        <taxon>Hyphomicrobiales</taxon>
        <taxon>Stappiaceae</taxon>
        <taxon>Stappia</taxon>
    </lineage>
</organism>
<dbReference type="InterPro" id="IPR013249">
    <property type="entry name" value="RNA_pol_sigma70_r4_t2"/>
</dbReference>
<comment type="caution">
    <text evidence="7">The sequence shown here is derived from an EMBL/GenBank/DDBJ whole genome shotgun (WGS) entry which is preliminary data.</text>
</comment>
<proteinExistence type="inferred from homology"/>
<dbReference type="SUPFAM" id="SSF88946">
    <property type="entry name" value="Sigma2 domain of RNA polymerase sigma factors"/>
    <property type="match status" value="1"/>
</dbReference>
<sequence length="171" mass="19520">MVDHDKILRLRPQFTAYAYALCGDACDGDDLVQEAIARALESGSVPDTLPDMRHWMFRVIRNLYIDRQRRKKVRSEYSASYKRLIDGEPAGEDNRLDSILIRQAMAALSPNHREVLYLVDVMGMSYAEAANVMTVATGTVMSRLSRARRAMVDELEGSNVRPMRARRKRKT</sequence>
<dbReference type="InterPro" id="IPR036388">
    <property type="entry name" value="WH-like_DNA-bd_sf"/>
</dbReference>
<dbReference type="InterPro" id="IPR039425">
    <property type="entry name" value="RNA_pol_sigma-70-like"/>
</dbReference>
<dbReference type="CDD" id="cd06171">
    <property type="entry name" value="Sigma70_r4"/>
    <property type="match status" value="1"/>
</dbReference>
<protein>
    <submittedName>
        <fullName evidence="7">Sigma-70 family RNA polymerase sigma factor</fullName>
    </submittedName>
</protein>